<gene>
    <name evidence="2" type="ORF">BN11_920020</name>
</gene>
<keyword evidence="1" id="KW-1133">Transmembrane helix</keyword>
<keyword evidence="1" id="KW-0812">Transmembrane</keyword>
<comment type="caution">
    <text evidence="2">The sequence shown here is derived from an EMBL/GenBank/DDBJ whole genome shotgun (WGS) entry which is preliminary data.</text>
</comment>
<dbReference type="AlphaFoldDB" id="W6K2H3"/>
<sequence length="38" mass="3997">MRVQAGATGRDLIPVLSGTGVTQLLYAVLLTVGLWLGR</sequence>
<evidence type="ECO:0000313" key="3">
    <source>
        <dbReference type="Proteomes" id="UP000035763"/>
    </source>
</evidence>
<dbReference type="Proteomes" id="UP000035763">
    <property type="component" value="Unassembled WGS sequence"/>
</dbReference>
<organism evidence="2 3">
    <name type="scientific">Nostocoides australiense Ben110</name>
    <dbReference type="NCBI Taxonomy" id="1193182"/>
    <lineage>
        <taxon>Bacteria</taxon>
        <taxon>Bacillati</taxon>
        <taxon>Actinomycetota</taxon>
        <taxon>Actinomycetes</taxon>
        <taxon>Micrococcales</taxon>
        <taxon>Intrasporangiaceae</taxon>
        <taxon>Nostocoides</taxon>
    </lineage>
</organism>
<name>W6K2H3_9MICO</name>
<accession>W6K2H3</accession>
<keyword evidence="3" id="KW-1185">Reference proteome</keyword>
<evidence type="ECO:0000313" key="2">
    <source>
        <dbReference type="EMBL" id="CCH75752.1"/>
    </source>
</evidence>
<keyword evidence="1" id="KW-0472">Membrane</keyword>
<dbReference type="STRING" id="1193182.BN11_920020"/>
<feature type="transmembrane region" description="Helical" evidence="1">
    <location>
        <begin position="12"/>
        <end position="36"/>
    </location>
</feature>
<reference evidence="2 3" key="1">
    <citation type="journal article" date="2013" name="ISME J.">
        <title>A metabolic model for members of the genus Tetrasphaera involved in enhanced biological phosphorus removal.</title>
        <authorList>
            <person name="Kristiansen R."/>
            <person name="Nguyen H.T.T."/>
            <person name="Saunders A.M."/>
            <person name="Nielsen J.L."/>
            <person name="Wimmer R."/>
            <person name="Le V.Q."/>
            <person name="McIlroy S.J."/>
            <person name="Petrovski S."/>
            <person name="Seviour R.J."/>
            <person name="Calteau A."/>
            <person name="Nielsen K.L."/>
            <person name="Nielsen P.H."/>
        </authorList>
    </citation>
    <scope>NUCLEOTIDE SEQUENCE [LARGE SCALE GENOMIC DNA]</scope>
    <source>
        <strain evidence="2 3">Ben110</strain>
    </source>
</reference>
<proteinExistence type="predicted"/>
<evidence type="ECO:0000256" key="1">
    <source>
        <dbReference type="SAM" id="Phobius"/>
    </source>
</evidence>
<protein>
    <submittedName>
        <fullName evidence="2">Uncharacterized protein</fullName>
    </submittedName>
</protein>
<dbReference type="EMBL" id="CAJA01000521">
    <property type="protein sequence ID" value="CCH75752.1"/>
    <property type="molecule type" value="Genomic_DNA"/>
</dbReference>